<reference evidence="2" key="1">
    <citation type="submission" date="2023-03" db="EMBL/GenBank/DDBJ databases">
        <authorList>
            <person name="Steffen K."/>
            <person name="Cardenas P."/>
        </authorList>
    </citation>
    <scope>NUCLEOTIDE SEQUENCE</scope>
</reference>
<dbReference type="SUPFAM" id="SSF55021">
    <property type="entry name" value="ACT-like"/>
    <property type="match status" value="1"/>
</dbReference>
<dbReference type="EMBL" id="CASHTH010000750">
    <property type="protein sequence ID" value="CAI8007178.1"/>
    <property type="molecule type" value="Genomic_DNA"/>
</dbReference>
<organism evidence="2 3">
    <name type="scientific">Geodia barretti</name>
    <name type="common">Barrett's horny sponge</name>
    <dbReference type="NCBI Taxonomy" id="519541"/>
    <lineage>
        <taxon>Eukaryota</taxon>
        <taxon>Metazoa</taxon>
        <taxon>Porifera</taxon>
        <taxon>Demospongiae</taxon>
        <taxon>Heteroscleromorpha</taxon>
        <taxon>Tetractinellida</taxon>
        <taxon>Astrophorina</taxon>
        <taxon>Geodiidae</taxon>
        <taxon>Geodia</taxon>
    </lineage>
</organism>
<evidence type="ECO:0000259" key="1">
    <source>
        <dbReference type="Pfam" id="PF10369"/>
    </source>
</evidence>
<dbReference type="InterPro" id="IPR027271">
    <property type="entry name" value="Acetolactate_synth/TF_NikR_C"/>
</dbReference>
<protein>
    <submittedName>
        <fullName evidence="2">Acetolactate synthase small subunit</fullName>
    </submittedName>
</protein>
<evidence type="ECO:0000313" key="2">
    <source>
        <dbReference type="EMBL" id="CAI8007178.1"/>
    </source>
</evidence>
<dbReference type="InterPro" id="IPR045865">
    <property type="entry name" value="ACT-like_dom_sf"/>
</dbReference>
<proteinExistence type="predicted"/>
<evidence type="ECO:0000313" key="3">
    <source>
        <dbReference type="Proteomes" id="UP001174909"/>
    </source>
</evidence>
<dbReference type="AlphaFoldDB" id="A0AA35W3X5"/>
<gene>
    <name evidence="2" type="ORF">GBAR_LOCUS5087</name>
</gene>
<comment type="caution">
    <text evidence="2">The sequence shown here is derived from an EMBL/GenBank/DDBJ whole genome shotgun (WGS) entry which is preliminary data.</text>
</comment>
<name>A0AA35W3X5_GEOBA</name>
<dbReference type="Proteomes" id="UP001174909">
    <property type="component" value="Unassembled WGS sequence"/>
</dbReference>
<keyword evidence="3" id="KW-1185">Reference proteome</keyword>
<accession>A0AA35W3X5</accession>
<dbReference type="Gene3D" id="3.30.70.1150">
    <property type="entry name" value="ACT-like. Chain A, domain 2"/>
    <property type="match status" value="1"/>
</dbReference>
<dbReference type="Pfam" id="PF10369">
    <property type="entry name" value="ALS_ss_C"/>
    <property type="match status" value="1"/>
</dbReference>
<sequence>MTGDAAVIRDLTLIRVAATAETVAGDAYRGHVSGRVVDVAPDSLIVEATGTEEKIDRLLGVLLPYGLLEIACAPGGLPCPGDSRAWRPSRPASRPMPLGPGDEPCFRFRVKIVATRNPTSDHPDPRVEKSMATITRLCGSLTDTGRKVAIFRYCSQGHSMPESEEQGVLRAGALSGTAAVRALLGLSRRLTLTAGP</sequence>
<dbReference type="InterPro" id="IPR019455">
    <property type="entry name" value="Acetolactate_synth_ssu_C"/>
</dbReference>
<feature type="domain" description="Acetolactate synthase small subunit C-terminal" evidence="1">
    <location>
        <begin position="9"/>
        <end position="71"/>
    </location>
</feature>